<dbReference type="CDD" id="cd02440">
    <property type="entry name" value="AdoMet_MTases"/>
    <property type="match status" value="1"/>
</dbReference>
<dbReference type="InterPro" id="IPR029063">
    <property type="entry name" value="SAM-dependent_MTases_sf"/>
</dbReference>
<dbReference type="AlphaFoldDB" id="A0AAU7CKM4"/>
<organism evidence="2">
    <name type="scientific">Singulisphaera sp. Ch08</name>
    <dbReference type="NCBI Taxonomy" id="3120278"/>
    <lineage>
        <taxon>Bacteria</taxon>
        <taxon>Pseudomonadati</taxon>
        <taxon>Planctomycetota</taxon>
        <taxon>Planctomycetia</taxon>
        <taxon>Isosphaerales</taxon>
        <taxon>Isosphaeraceae</taxon>
        <taxon>Singulisphaera</taxon>
    </lineage>
</organism>
<keyword evidence="1 2" id="KW-0808">Transferase</keyword>
<dbReference type="GO" id="GO:0032259">
    <property type="term" value="P:methylation"/>
    <property type="evidence" value="ECO:0007669"/>
    <property type="project" value="UniProtKB-KW"/>
</dbReference>
<evidence type="ECO:0000256" key="1">
    <source>
        <dbReference type="ARBA" id="ARBA00022679"/>
    </source>
</evidence>
<proteinExistence type="predicted"/>
<accession>A0AAU7CKM4</accession>
<dbReference type="Gene3D" id="3.40.50.150">
    <property type="entry name" value="Vaccinia Virus protein VP39"/>
    <property type="match status" value="1"/>
</dbReference>
<dbReference type="SUPFAM" id="SSF53335">
    <property type="entry name" value="S-adenosyl-L-methionine-dependent methyltransferases"/>
    <property type="match status" value="1"/>
</dbReference>
<dbReference type="EC" id="2.1.1.-" evidence="2"/>
<reference evidence="2" key="1">
    <citation type="submission" date="2024-05" db="EMBL/GenBank/DDBJ databases">
        <title>Planctomycetes of the genus Singulisphaera possess chitinolytic capabilities.</title>
        <authorList>
            <person name="Ivanova A."/>
        </authorList>
    </citation>
    <scope>NUCLEOTIDE SEQUENCE</scope>
    <source>
        <strain evidence="2">Ch08T</strain>
    </source>
</reference>
<dbReference type="PANTHER" id="PTHR43861:SF3">
    <property type="entry name" value="PUTATIVE (AFU_ORTHOLOGUE AFUA_2G14390)-RELATED"/>
    <property type="match status" value="1"/>
</dbReference>
<name>A0AAU7CKM4_9BACT</name>
<evidence type="ECO:0000313" key="2">
    <source>
        <dbReference type="EMBL" id="XBH05993.1"/>
    </source>
</evidence>
<dbReference type="PANTHER" id="PTHR43861">
    <property type="entry name" value="TRANS-ACONITATE 2-METHYLTRANSFERASE-RELATED"/>
    <property type="match status" value="1"/>
</dbReference>
<dbReference type="EMBL" id="CP155447">
    <property type="protein sequence ID" value="XBH05993.1"/>
    <property type="molecule type" value="Genomic_DNA"/>
</dbReference>
<keyword evidence="2" id="KW-0489">Methyltransferase</keyword>
<dbReference type="RefSeq" id="WP_406698844.1">
    <property type="nucleotide sequence ID" value="NZ_CP155447.1"/>
</dbReference>
<sequence length="313" mass="33915">MAAPVGSHCPLCHVAMREKFRGIAAEETGETFQVDECPQCGLGQTRPVPADLTPYYDAGYYGKRHGPTGRICNRRRLGFVRHWAGPGMGRSLLDFGCGEGDFLRAARTQGWNGCGVERSRAASEPGDLTVVASLDELGDRTRFDCATFWHVLEHLNDPVGTLDALRDHLEPDGLVLAAVPNFGSWQAQVTGASWLPLDIPRHLFHFTAHAIVKLFAASGFQVDHIAYGEWEYDVIGWSQSLLNRGLGGRNEFFKIVSGRPNSGSLPRKAFQVVAGLGISLLTAGPAWGESRLGRGGTLIAVARPVKTWASGHA</sequence>
<dbReference type="GO" id="GO:0008168">
    <property type="term" value="F:methyltransferase activity"/>
    <property type="evidence" value="ECO:0007669"/>
    <property type="project" value="UniProtKB-KW"/>
</dbReference>
<gene>
    <name evidence="2" type="ORF">V5E97_08160</name>
</gene>
<protein>
    <submittedName>
        <fullName evidence="2">Class I SAM-dependent methyltransferase</fullName>
        <ecNumber evidence="2">2.1.1.-</ecNumber>
    </submittedName>
</protein>
<dbReference type="Pfam" id="PF13489">
    <property type="entry name" value="Methyltransf_23"/>
    <property type="match status" value="1"/>
</dbReference>